<dbReference type="Proteomes" id="UP000830167">
    <property type="component" value="Chromosome"/>
</dbReference>
<keyword evidence="2" id="KW-1185">Reference proteome</keyword>
<accession>A0ABY4CQB1</accession>
<protein>
    <submittedName>
        <fullName evidence="1">Uncharacterized protein</fullName>
    </submittedName>
</protein>
<name>A0ABY4CQB1_9BACL</name>
<dbReference type="EMBL" id="CP089291">
    <property type="protein sequence ID" value="UOF92683.1"/>
    <property type="molecule type" value="Genomic_DNA"/>
</dbReference>
<gene>
    <name evidence="1" type="ORF">LSG31_11255</name>
</gene>
<evidence type="ECO:0000313" key="1">
    <source>
        <dbReference type="EMBL" id="UOF92683.1"/>
    </source>
</evidence>
<evidence type="ECO:0000313" key="2">
    <source>
        <dbReference type="Proteomes" id="UP000830167"/>
    </source>
</evidence>
<sequence>MESKQLYGMMRKIAKDCRSHGCKSAVIGHNSQTIAGIFARLWMEHLYESIHSLYYIDLATPAICQYGMYELATDCGFRIHVAPVIGGFNGSMEIYFNDGSRHTMDVFENVEQGEWMMQPTIRSRIFRDMENGECMLAQYKHEPTVMKQYFLSLISDQIPPYQIRRSRYRIVAGFDDPCYSRFVIQHFNSLGCKVIPYLYHTSSGQELSRMVLAHQAVCGIVFDDCLNVKCFSSEQGDFLEGHKEIHDVLLKHFFKQHSKHMETVLPHSLEMDGIWIMTRMLEWMASTNTYPSEIFRLDLPSSPSAVWGAPAEG</sequence>
<proteinExistence type="predicted"/>
<organism evidence="1 2">
    <name type="scientific">Fodinisporobacter ferrooxydans</name>
    <dbReference type="NCBI Taxonomy" id="2901836"/>
    <lineage>
        <taxon>Bacteria</taxon>
        <taxon>Bacillati</taxon>
        <taxon>Bacillota</taxon>
        <taxon>Bacilli</taxon>
        <taxon>Bacillales</taxon>
        <taxon>Alicyclobacillaceae</taxon>
        <taxon>Fodinisporobacter</taxon>
    </lineage>
</organism>
<dbReference type="RefSeq" id="WP_347439354.1">
    <property type="nucleotide sequence ID" value="NZ_CP089291.1"/>
</dbReference>
<reference evidence="1" key="1">
    <citation type="submission" date="2021-12" db="EMBL/GenBank/DDBJ databases">
        <title>Alicyclobacillaceae gen. nov., sp. nov., isolated from chalcocite enrichment system.</title>
        <authorList>
            <person name="Jiang Z."/>
        </authorList>
    </citation>
    <scope>NUCLEOTIDE SEQUENCE</scope>
    <source>
        <strain evidence="1">MYW30-H2</strain>
    </source>
</reference>